<dbReference type="AlphaFoldDB" id="A0A511X9Q2"/>
<proteinExistence type="predicted"/>
<dbReference type="OrthoDB" id="7792848at2"/>
<accession>A0A511X9Q2</accession>
<dbReference type="Proteomes" id="UP000321635">
    <property type="component" value="Unassembled WGS sequence"/>
</dbReference>
<evidence type="ECO:0000313" key="1">
    <source>
        <dbReference type="EMBL" id="GEN59680.1"/>
    </source>
</evidence>
<gene>
    <name evidence="1" type="ORF">ANI02nite_15640</name>
</gene>
<dbReference type="RefSeq" id="WP_026397370.1">
    <property type="nucleotide sequence ID" value="NZ_AUBI01000003.1"/>
</dbReference>
<dbReference type="EMBL" id="BJYF01000007">
    <property type="protein sequence ID" value="GEN59680.1"/>
    <property type="molecule type" value="Genomic_DNA"/>
</dbReference>
<name>A0A511X9Q2_9PROT</name>
<organism evidence="1 2">
    <name type="scientific">Acetobacter nitrogenifigens DSM 23921 = NBRC 105050</name>
    <dbReference type="NCBI Taxonomy" id="1120919"/>
    <lineage>
        <taxon>Bacteria</taxon>
        <taxon>Pseudomonadati</taxon>
        <taxon>Pseudomonadota</taxon>
        <taxon>Alphaproteobacteria</taxon>
        <taxon>Acetobacterales</taxon>
        <taxon>Acetobacteraceae</taxon>
        <taxon>Acetobacter</taxon>
    </lineage>
</organism>
<evidence type="ECO:0000313" key="2">
    <source>
        <dbReference type="Proteomes" id="UP000321635"/>
    </source>
</evidence>
<dbReference type="STRING" id="1120919.GCA_000429165_01288"/>
<reference evidence="1 2" key="1">
    <citation type="submission" date="2019-07" db="EMBL/GenBank/DDBJ databases">
        <title>Whole genome shotgun sequence of Acetobacter nitrogenifigens NBRC 105050.</title>
        <authorList>
            <person name="Hosoyama A."/>
            <person name="Uohara A."/>
            <person name="Ohji S."/>
            <person name="Ichikawa N."/>
        </authorList>
    </citation>
    <scope>NUCLEOTIDE SEQUENCE [LARGE SCALE GENOMIC DNA]</scope>
    <source>
        <strain evidence="1 2">NBRC 105050</strain>
    </source>
</reference>
<sequence length="516" mass="57332">MTEDDLSTKPPAPFSIPHIDTVEGRRTWRAMITHAPHVGTLINYIDARQKTSSERALRWYQRELFENRFFRIPSPVTACMIRSGDAITVTEKKSVCGHKTVFRFPDAPDLLLCASNLGEGFPLNTILMPSLRCGLNFGTRTWTIAPEEAEDAITIFAAEKWQPVRPAADVAAVCGDPNFAHMLWNQLPALREAASLSQSRTPPPTIVTFFEPLGDIGLLTPEIAHWPVERSTRYAMPNEPGRALFCFGSTRIDPQTRATLHRSARDAIATDAARVLSARLDGRRPIVWVSVRTRNRTPVNQHEFLTGLIARLLATWPNAVVLLDGHSIAEDVRKRGAPLSALLAENDCEDLITQEDVKSRLTAARDAEEVAAIVRAVETETPAYAERVIDASNLSILNSIALAARADFYVCHHGSVQHKIGWTTTTPGVTHSNRRVIERRPAHWVMDQAGHDTAPVYFPEDLIVDVVDTASVAQGDVDDNARSLHSENYRFADVTATIDFTLEELARFHAQPPLRQ</sequence>
<keyword evidence="2" id="KW-1185">Reference proteome</keyword>
<protein>
    <submittedName>
        <fullName evidence="1">Uncharacterized protein</fullName>
    </submittedName>
</protein>
<comment type="caution">
    <text evidence="1">The sequence shown here is derived from an EMBL/GenBank/DDBJ whole genome shotgun (WGS) entry which is preliminary data.</text>
</comment>